<dbReference type="RefSeq" id="WP_169772378.1">
    <property type="nucleotide sequence ID" value="NZ_JABCUR010000011.1"/>
</dbReference>
<dbReference type="Pfam" id="PF07751">
    <property type="entry name" value="Abi_2"/>
    <property type="match status" value="1"/>
</dbReference>
<dbReference type="InterPro" id="IPR011664">
    <property type="entry name" value="Abi_system_AbiD/AbiF-like"/>
</dbReference>
<comment type="caution">
    <text evidence="1">The sequence shown here is derived from an EMBL/GenBank/DDBJ whole genome shotgun (WGS) entry which is preliminary data.</text>
</comment>
<accession>A0A7Y0U2S4</accession>
<reference evidence="1 2" key="1">
    <citation type="submission" date="2020-04" db="EMBL/GenBank/DDBJ databases">
        <title>Antimicrobial susceptibility and clonality of vaginal-derived multi-drug resistant Mobiluncus isolates in China.</title>
        <authorList>
            <person name="Zhang X."/>
        </authorList>
    </citation>
    <scope>NUCLEOTIDE SEQUENCE [LARGE SCALE GENOMIC DNA]</scope>
    <source>
        <strain evidence="1 2">13</strain>
    </source>
</reference>
<evidence type="ECO:0000313" key="1">
    <source>
        <dbReference type="EMBL" id="NMW65835.1"/>
    </source>
</evidence>
<dbReference type="EMBL" id="JABCUR010000011">
    <property type="protein sequence ID" value="NMW65835.1"/>
    <property type="molecule type" value="Genomic_DNA"/>
</dbReference>
<sequence>MSPQQSRQVQSATESGKAFKTHGEQINLLRSRGMVIDSDQLARHLLERVNYYRLSGYWYSWREIGADGARRDVFIPGTNLADIDDVYDFDWRLREAVFSALAHIELSVRSMLGHELGRIDPLAHLHPELLGPVAYETKPKPRPSVKYEQWLKRYRKELTGSREDFVMHHNQKYGGQLPIWAAVEVMDWGSLSYLFQLAPIPVRETIAGRVGLNGAQFGSWLKSLNILRNYSAHHARMFNRVYALKPRLPKIGAHPELDAVAPVMNRLFGQLTIVQYLLVKLNIGDAALLPSVIASYPILEPLPPSHLGIPENWQQNPLWSIN</sequence>
<protein>
    <submittedName>
        <fullName evidence="1">Abi family protein</fullName>
    </submittedName>
</protein>
<name>A0A7Y0U2S4_9ACTO</name>
<organism evidence="1 2">
    <name type="scientific">Mobiluncus mulieris</name>
    <dbReference type="NCBI Taxonomy" id="2052"/>
    <lineage>
        <taxon>Bacteria</taxon>
        <taxon>Bacillati</taxon>
        <taxon>Actinomycetota</taxon>
        <taxon>Actinomycetes</taxon>
        <taxon>Actinomycetales</taxon>
        <taxon>Actinomycetaceae</taxon>
        <taxon>Mobiluncus</taxon>
    </lineage>
</organism>
<dbReference type="Proteomes" id="UP000578252">
    <property type="component" value="Unassembled WGS sequence"/>
</dbReference>
<proteinExistence type="predicted"/>
<evidence type="ECO:0000313" key="2">
    <source>
        <dbReference type="Proteomes" id="UP000578252"/>
    </source>
</evidence>
<dbReference type="AlphaFoldDB" id="A0A7Y0U2S4"/>
<gene>
    <name evidence="1" type="ORF">HHJ78_10030</name>
</gene>